<evidence type="ECO:0000259" key="3">
    <source>
        <dbReference type="PROSITE" id="PS50111"/>
    </source>
</evidence>
<dbReference type="Gene3D" id="1.10.287.950">
    <property type="entry name" value="Methyl-accepting chemotaxis protein"/>
    <property type="match status" value="1"/>
</dbReference>
<dbReference type="EMBL" id="JBHTND010000014">
    <property type="protein sequence ID" value="MFD1302287.1"/>
    <property type="molecule type" value="Genomic_DNA"/>
</dbReference>
<dbReference type="InterPro" id="IPR009875">
    <property type="entry name" value="PilZ_domain"/>
</dbReference>
<dbReference type="Proteomes" id="UP001597176">
    <property type="component" value="Unassembled WGS sequence"/>
</dbReference>
<feature type="domain" description="Methyl-accepting transducer" evidence="3">
    <location>
        <begin position="11"/>
        <end position="254"/>
    </location>
</feature>
<protein>
    <submittedName>
        <fullName evidence="4">Methyl-accepting chemotaxis protein</fullName>
    </submittedName>
</protein>
<dbReference type="Pfam" id="PF07238">
    <property type="entry name" value="PilZ"/>
    <property type="match status" value="1"/>
</dbReference>
<dbReference type="SUPFAM" id="SSF58104">
    <property type="entry name" value="Methyl-accepting chemotaxis protein (MCP) signaling domain"/>
    <property type="match status" value="1"/>
</dbReference>
<dbReference type="SMART" id="SM00283">
    <property type="entry name" value="MA"/>
    <property type="match status" value="1"/>
</dbReference>
<name>A0ABW3WY49_9HYPH</name>
<sequence>MSGGTDVLDTIEADIRSAIDGVSGSIATARSDVVEMQESLAGIRTRMTELAEAAQSAASATTDLAERTGGLSSTSARITEAMGQAGGHLDQAGDRGTEARALIAALAEAGNEIASIVDTISAVARQTNLLALNATIEAARAGEAGRGFAVVASEVKSLSVQTAQAAEDVRARIARLRQGAASSGAAIEAVAGAIESVRPAFATVRDIAAAQAETVTGIVQGAHRASGLVATVDRDAGQATAATLALNAQAEAMEAAAAHAAEQASGLGRRFVAVMRQSEIGDRRRHDRFPVDLAVGLADGRQTRTIDLSEGGVLLAMPSGHPLRVGQSLPVEIEAIGPVPLTIVGTSAMGLHGAFGELDAGMRERLRQKLAAIHTEHAPLIAKAQELAWRVSCVLTAELDAGRLDEATLFDTTYTAIPETNPLQFMTRSVMRLEALIPPIMEPELAQDNRMLFCIVTDRNGFLPVHNTRYAQPQRPGDPVWNNAHSRNRRIFDDRTGITAARSTRPAMVQSYLRQVGSETYIVREVDAPIRVRDRHWGACRTAYRL</sequence>
<proteinExistence type="predicted"/>
<dbReference type="PANTHER" id="PTHR32089:SF112">
    <property type="entry name" value="LYSOZYME-LIKE PROTEIN-RELATED"/>
    <property type="match status" value="1"/>
</dbReference>
<evidence type="ECO:0000256" key="1">
    <source>
        <dbReference type="ARBA" id="ARBA00023224"/>
    </source>
</evidence>
<accession>A0ABW3WY49</accession>
<reference evidence="5" key="1">
    <citation type="journal article" date="2019" name="Int. J. Syst. Evol. Microbiol.">
        <title>The Global Catalogue of Microorganisms (GCM) 10K type strain sequencing project: providing services to taxonomists for standard genome sequencing and annotation.</title>
        <authorList>
            <consortium name="The Broad Institute Genomics Platform"/>
            <consortium name="The Broad Institute Genome Sequencing Center for Infectious Disease"/>
            <person name="Wu L."/>
            <person name="Ma J."/>
        </authorList>
    </citation>
    <scope>NUCLEOTIDE SEQUENCE [LARGE SCALE GENOMIC DNA]</scope>
    <source>
        <strain evidence="5">CCUG 56108</strain>
    </source>
</reference>
<dbReference type="PROSITE" id="PS50111">
    <property type="entry name" value="CHEMOTAXIS_TRANSDUC_2"/>
    <property type="match status" value="1"/>
</dbReference>
<comment type="caution">
    <text evidence="4">The sequence shown here is derived from an EMBL/GenBank/DDBJ whole genome shotgun (WGS) entry which is preliminary data.</text>
</comment>
<keyword evidence="1 2" id="KW-0807">Transducer</keyword>
<dbReference type="PANTHER" id="PTHR32089">
    <property type="entry name" value="METHYL-ACCEPTING CHEMOTAXIS PROTEIN MCPB"/>
    <property type="match status" value="1"/>
</dbReference>
<dbReference type="SUPFAM" id="SSF141371">
    <property type="entry name" value="PilZ domain-like"/>
    <property type="match status" value="1"/>
</dbReference>
<keyword evidence="5" id="KW-1185">Reference proteome</keyword>
<dbReference type="RefSeq" id="WP_238206490.1">
    <property type="nucleotide sequence ID" value="NZ_JBHTND010000014.1"/>
</dbReference>
<evidence type="ECO:0000313" key="4">
    <source>
        <dbReference type="EMBL" id="MFD1302287.1"/>
    </source>
</evidence>
<evidence type="ECO:0000313" key="5">
    <source>
        <dbReference type="Proteomes" id="UP001597176"/>
    </source>
</evidence>
<dbReference type="Gene3D" id="2.40.10.220">
    <property type="entry name" value="predicted glycosyltransferase like domains"/>
    <property type="match status" value="1"/>
</dbReference>
<organism evidence="4 5">
    <name type="scientific">Methylobacterium marchantiae</name>
    <dbReference type="NCBI Taxonomy" id="600331"/>
    <lineage>
        <taxon>Bacteria</taxon>
        <taxon>Pseudomonadati</taxon>
        <taxon>Pseudomonadota</taxon>
        <taxon>Alphaproteobacteria</taxon>
        <taxon>Hyphomicrobiales</taxon>
        <taxon>Methylobacteriaceae</taxon>
        <taxon>Methylobacterium</taxon>
    </lineage>
</organism>
<dbReference type="Pfam" id="PF00015">
    <property type="entry name" value="MCPsignal"/>
    <property type="match status" value="1"/>
</dbReference>
<gene>
    <name evidence="4" type="ORF">ACFQ4G_11975</name>
</gene>
<dbReference type="InterPro" id="IPR004089">
    <property type="entry name" value="MCPsignal_dom"/>
</dbReference>
<evidence type="ECO:0000256" key="2">
    <source>
        <dbReference type="PROSITE-ProRule" id="PRU00284"/>
    </source>
</evidence>